<name>I7LVB1_TETTS</name>
<dbReference type="eggNOG" id="ENOG502STD1">
    <property type="taxonomic scope" value="Eukaryota"/>
</dbReference>
<evidence type="ECO:0000313" key="3">
    <source>
        <dbReference type="Proteomes" id="UP000009168"/>
    </source>
</evidence>
<dbReference type="AlphaFoldDB" id="I7LVB1"/>
<feature type="transmembrane region" description="Helical" evidence="1">
    <location>
        <begin position="200"/>
        <end position="217"/>
    </location>
</feature>
<feature type="transmembrane region" description="Helical" evidence="1">
    <location>
        <begin position="237"/>
        <end position="256"/>
    </location>
</feature>
<sequence>MFSKLLLNQYKNLALFKTKIPQLYQKSCFRFCTTHKQQRKIEKEKEEQLVQQIYELETVAQQDQYTEKELQNIISERKVQLESILNEKKLPIEAMLLGLTLTLPVLGGSSYLYYQLAQGIPSESFIPLLNSVTKYIGIHQCFQSGIHWGLAVSQHDLQTDSINSSSEARRLFILSSIPAIGALVNTLSLVYGVPTEGLQNLAPISVMAGLQIFILGLDLKVVNSRYAPLWYMNFKYIIALLCFLSYGLYAAMFLNYGDKVKQLKLSTNDPYRKYIPTNAELLKQKEPEQQKQ</sequence>
<dbReference type="GeneID" id="7828932"/>
<dbReference type="RefSeq" id="XP_001017833.2">
    <property type="nucleotide sequence ID" value="XM_001017833.3"/>
</dbReference>
<accession>I7LVB1</accession>
<dbReference type="EMBL" id="GG662663">
    <property type="protein sequence ID" value="EAR97588.2"/>
    <property type="molecule type" value="Genomic_DNA"/>
</dbReference>
<dbReference type="KEGG" id="tet:TTHERM_00439360"/>
<organism evidence="2 3">
    <name type="scientific">Tetrahymena thermophila (strain SB210)</name>
    <dbReference type="NCBI Taxonomy" id="312017"/>
    <lineage>
        <taxon>Eukaryota</taxon>
        <taxon>Sar</taxon>
        <taxon>Alveolata</taxon>
        <taxon>Ciliophora</taxon>
        <taxon>Intramacronucleata</taxon>
        <taxon>Oligohymenophorea</taxon>
        <taxon>Hymenostomatida</taxon>
        <taxon>Tetrahymenina</taxon>
        <taxon>Tetrahymenidae</taxon>
        <taxon>Tetrahymena</taxon>
    </lineage>
</organism>
<proteinExistence type="predicted"/>
<dbReference type="InParanoid" id="I7LVB1"/>
<reference evidence="3" key="1">
    <citation type="journal article" date="2006" name="PLoS Biol.">
        <title>Macronuclear genome sequence of the ciliate Tetrahymena thermophila, a model eukaryote.</title>
        <authorList>
            <person name="Eisen J.A."/>
            <person name="Coyne R.S."/>
            <person name="Wu M."/>
            <person name="Wu D."/>
            <person name="Thiagarajan M."/>
            <person name="Wortman J.R."/>
            <person name="Badger J.H."/>
            <person name="Ren Q."/>
            <person name="Amedeo P."/>
            <person name="Jones K.M."/>
            <person name="Tallon L.J."/>
            <person name="Delcher A.L."/>
            <person name="Salzberg S.L."/>
            <person name="Silva J.C."/>
            <person name="Haas B.J."/>
            <person name="Majoros W.H."/>
            <person name="Farzad M."/>
            <person name="Carlton J.M."/>
            <person name="Smith R.K. Jr."/>
            <person name="Garg J."/>
            <person name="Pearlman R.E."/>
            <person name="Karrer K.M."/>
            <person name="Sun L."/>
            <person name="Manning G."/>
            <person name="Elde N.C."/>
            <person name="Turkewitz A.P."/>
            <person name="Asai D.J."/>
            <person name="Wilkes D.E."/>
            <person name="Wang Y."/>
            <person name="Cai H."/>
            <person name="Collins K."/>
            <person name="Stewart B.A."/>
            <person name="Lee S.R."/>
            <person name="Wilamowska K."/>
            <person name="Weinberg Z."/>
            <person name="Ruzzo W.L."/>
            <person name="Wloga D."/>
            <person name="Gaertig J."/>
            <person name="Frankel J."/>
            <person name="Tsao C.-C."/>
            <person name="Gorovsky M.A."/>
            <person name="Keeling P.J."/>
            <person name="Waller R.F."/>
            <person name="Patron N.J."/>
            <person name="Cherry J.M."/>
            <person name="Stover N.A."/>
            <person name="Krieger C.J."/>
            <person name="del Toro C."/>
            <person name="Ryder H.F."/>
            <person name="Williamson S.C."/>
            <person name="Barbeau R.A."/>
            <person name="Hamilton E.P."/>
            <person name="Orias E."/>
        </authorList>
    </citation>
    <scope>NUCLEOTIDE SEQUENCE [LARGE SCALE GENOMIC DNA]</scope>
    <source>
        <strain evidence="3">SB210</strain>
    </source>
</reference>
<dbReference type="Pfam" id="PF11911">
    <property type="entry name" value="DUF3429"/>
    <property type="match status" value="1"/>
</dbReference>
<dbReference type="HOGENOM" id="CLU_954685_0_0_1"/>
<feature type="transmembrane region" description="Helical" evidence="1">
    <location>
        <begin position="171"/>
        <end position="193"/>
    </location>
</feature>
<dbReference type="OrthoDB" id="293476at2759"/>
<keyword evidence="1" id="KW-0472">Membrane</keyword>
<gene>
    <name evidence="2" type="ORF">TTHERM_00439360</name>
</gene>
<dbReference type="OMA" id="FQSGIHW"/>
<keyword evidence="3" id="KW-1185">Reference proteome</keyword>
<keyword evidence="1" id="KW-1133">Transmembrane helix</keyword>
<dbReference type="InterPro" id="IPR021836">
    <property type="entry name" value="DUF3429"/>
</dbReference>
<protein>
    <submittedName>
        <fullName evidence="2">Transmembrane protein, putative</fullName>
    </submittedName>
</protein>
<keyword evidence="1 2" id="KW-0812">Transmembrane</keyword>
<dbReference type="Proteomes" id="UP000009168">
    <property type="component" value="Unassembled WGS sequence"/>
</dbReference>
<evidence type="ECO:0000256" key="1">
    <source>
        <dbReference type="SAM" id="Phobius"/>
    </source>
</evidence>
<evidence type="ECO:0000313" key="2">
    <source>
        <dbReference type="EMBL" id="EAR97588.2"/>
    </source>
</evidence>